<dbReference type="SUPFAM" id="SSF117074">
    <property type="entry name" value="Hypothetical protein PA1324"/>
    <property type="match status" value="3"/>
</dbReference>
<feature type="compositionally biased region" description="Acidic residues" evidence="4">
    <location>
        <begin position="239"/>
        <end position="251"/>
    </location>
</feature>
<evidence type="ECO:0000256" key="2">
    <source>
        <dbReference type="ARBA" id="ARBA00022525"/>
    </source>
</evidence>
<proteinExistence type="predicted"/>
<feature type="domain" description="SD-repeat containing protein B" evidence="5">
    <location>
        <begin position="600"/>
        <end position="677"/>
    </location>
</feature>
<reference evidence="6 7" key="1">
    <citation type="submission" date="2024-04" db="EMBL/GenBank/DDBJ databases">
        <title>Flavobacterium sp. DGU41 16S ribosomal RNA gene Genome sequencing and assembly.</title>
        <authorList>
            <person name="Park S."/>
        </authorList>
    </citation>
    <scope>NUCLEOTIDE SEQUENCE [LARGE SCALE GENOMIC DNA]</scope>
    <source>
        <strain evidence="6 7">DGU41</strain>
    </source>
</reference>
<evidence type="ECO:0000256" key="4">
    <source>
        <dbReference type="SAM" id="MobiDB-lite"/>
    </source>
</evidence>
<dbReference type="Gene3D" id="2.60.40.10">
    <property type="entry name" value="Immunoglobulins"/>
    <property type="match status" value="5"/>
</dbReference>
<dbReference type="SUPFAM" id="SSF103647">
    <property type="entry name" value="TSP type-3 repeat"/>
    <property type="match status" value="1"/>
</dbReference>
<gene>
    <name evidence="6" type="ORF">AAEO58_12305</name>
</gene>
<evidence type="ECO:0000256" key="3">
    <source>
        <dbReference type="ARBA" id="ARBA00022729"/>
    </source>
</evidence>
<keyword evidence="3" id="KW-0732">Signal</keyword>
<dbReference type="Proteomes" id="UP001393056">
    <property type="component" value="Unassembled WGS sequence"/>
</dbReference>
<dbReference type="InterPro" id="IPR013783">
    <property type="entry name" value="Ig-like_fold"/>
</dbReference>
<evidence type="ECO:0000313" key="6">
    <source>
        <dbReference type="EMBL" id="MEL1248826.1"/>
    </source>
</evidence>
<keyword evidence="2" id="KW-0964">Secreted</keyword>
<feature type="region of interest" description="Disordered" evidence="4">
    <location>
        <begin position="239"/>
        <end position="274"/>
    </location>
</feature>
<protein>
    <submittedName>
        <fullName evidence="6">SdrD B-like domain-containing protein</fullName>
    </submittedName>
</protein>
<accession>A0ABU9I8T7</accession>
<comment type="subcellular location">
    <subcellularLocation>
        <location evidence="1">Secreted</location>
    </subcellularLocation>
</comment>
<organism evidence="6 7">
    <name type="scientific">Flavobacterium helocola</name>
    <dbReference type="NCBI Taxonomy" id="3139139"/>
    <lineage>
        <taxon>Bacteria</taxon>
        <taxon>Pseudomonadati</taxon>
        <taxon>Bacteroidota</taxon>
        <taxon>Flavobacteriia</taxon>
        <taxon>Flavobacteriales</taxon>
        <taxon>Flavobacteriaceae</taxon>
        <taxon>Flavobacterium</taxon>
    </lineage>
</organism>
<keyword evidence="7" id="KW-1185">Reference proteome</keyword>
<feature type="domain" description="SD-repeat containing protein B" evidence="5">
    <location>
        <begin position="707"/>
        <end position="785"/>
    </location>
</feature>
<evidence type="ECO:0000313" key="7">
    <source>
        <dbReference type="Proteomes" id="UP001393056"/>
    </source>
</evidence>
<feature type="non-terminal residue" evidence="6">
    <location>
        <position position="895"/>
    </location>
</feature>
<feature type="compositionally biased region" description="Low complexity" evidence="4">
    <location>
        <begin position="252"/>
        <end position="263"/>
    </location>
</feature>
<dbReference type="Pfam" id="PF17210">
    <property type="entry name" value="SdrD_B"/>
    <property type="match status" value="2"/>
</dbReference>
<dbReference type="InterPro" id="IPR033764">
    <property type="entry name" value="Sdr_B"/>
</dbReference>
<comment type="caution">
    <text evidence="6">The sequence shown here is derived from an EMBL/GenBank/DDBJ whole genome shotgun (WGS) entry which is preliminary data.</text>
</comment>
<dbReference type="InterPro" id="IPR028974">
    <property type="entry name" value="TSP_type-3_rpt"/>
</dbReference>
<dbReference type="RefSeq" id="WP_341683688.1">
    <property type="nucleotide sequence ID" value="NZ_JBBYHT010000007.1"/>
</dbReference>
<dbReference type="EMBL" id="JBBYHT010000007">
    <property type="protein sequence ID" value="MEL1248826.1"/>
    <property type="molecule type" value="Genomic_DNA"/>
</dbReference>
<evidence type="ECO:0000256" key="1">
    <source>
        <dbReference type="ARBA" id="ARBA00004613"/>
    </source>
</evidence>
<name>A0ABU9I8T7_9FLAO</name>
<feature type="region of interest" description="Disordered" evidence="4">
    <location>
        <begin position="299"/>
        <end position="331"/>
    </location>
</feature>
<sequence>MMKSLPIDFFSLKGGFKKQLVSLMILFVLLTSVNVFSQNFENVTITGINSGAGTNNVLFNANSATIPNLARVRVQKLSGGPTVQITFTNDNFSYRHVNPGITPGIPNNVTRMRVSFLQADGITPVPVNDFRFIINDIDGPNNESLGTNCGANVRFTATAITTNLIIDNVPPDLNATGTQTESDGLPSRVMYEFNDITFIEFDIYANNSFVKEFDLNQNNFAIATPLYAVCLNDTDGDGVSDDTDLDDDNDGILDSVEAGGNDPNGDHDGDGLPNFLDVTDNTGQDPFYITNADGSVTNYTDADSDGVPDVYESSSDSDSLPNHLDLDSDNDGCTDANEYYNLTTADGGDGGVYGVGIPAVNPNGTVVAASYTGSYTNVVALGTASTINTQPANQTVFAGNNATFTVANSGGSGITTYQWQESTNGGGTWTNITNGGIYSGATTNTLLLTGVTLANNGYDYRVIIRESNFVCANVQSNSADLIVNAAVGNVTGNVFEDIDADGIFDVVENGIAGVTVYADLNGNGTQDVGEPSAVTIAAGGSYTITGVPAGSPVNIVVNTATLPAGSVQTAGTNPTSVTPVAGSSVSAGVDGYQAQGSVTGTIYADVNGNGTQDGAETGISGVTVYADLNGNGTPDVGEPSATTAADGSYTITGVPAGSPVNIVVNTATLPAGSVQTEGTNPTSVTPVGGASVSAGVDGYQAQGSVTGTIYADTNGNGTQNGAETGILGVTVFADLNGDGLFTVGEPTATTAADGSYTITGVPAGSPVAIVVDTTTLPAGSVQTEGTSPTNVTPVGGGSVSAGTDGYQAQGSVTGTIYADTNGNGTQNGAETGILGVTVFADLNGDGLFTVGEPTATTAADGSYTITGVPAGSPVNIVVNTATLPAGSVQTEGTNP</sequence>
<evidence type="ECO:0000259" key="5">
    <source>
        <dbReference type="Pfam" id="PF17210"/>
    </source>
</evidence>